<keyword evidence="4" id="KW-0378">Hydrolase</keyword>
<evidence type="ECO:0000313" key="5">
    <source>
        <dbReference type="Proteomes" id="UP000460272"/>
    </source>
</evidence>
<dbReference type="GO" id="GO:0016831">
    <property type="term" value="F:carboxy-lyase activity"/>
    <property type="evidence" value="ECO:0007669"/>
    <property type="project" value="InterPro"/>
</dbReference>
<keyword evidence="5" id="KW-1185">Reference proteome</keyword>
<dbReference type="InterPro" id="IPR032466">
    <property type="entry name" value="Metal_Hydrolase"/>
</dbReference>
<proteinExistence type="predicted"/>
<protein>
    <submittedName>
        <fullName evidence="4">Amidohydrolase</fullName>
    </submittedName>
</protein>
<evidence type="ECO:0000313" key="4">
    <source>
        <dbReference type="EMBL" id="TVZ06776.1"/>
    </source>
</evidence>
<evidence type="ECO:0000256" key="1">
    <source>
        <dbReference type="ARBA" id="ARBA00023239"/>
    </source>
</evidence>
<sequence length="373" mass="41877">MTVTARETGPHDQASSGRQARPLLLDVDVHPLFLPRDILPRLPEPWRTRYANENSGRGGARAIHDYPRWRNGGFRIDAAVPGGPPGSDIDVLRAQLLDEYGTDIAILIPLTFALEGPADYKAALCRAINDWLAQEWLNRDPRLRGSLNVPFDSPDLAVAEIERFAGDPRFVQVMVRGDTQSEWGDKKYWPIYRAAEAADFVAMCHVGGEPGNHYRGSGAPSYYLEQHVWLHMPVERLAMSMICEGVFDAFPRLQVALVEACLTWSGPLQWAMDAAYAVAGNDAPQLSRLPSEYFREHFWLSTQPIEEPDNPRHLVKSIEFAQLTDRVMFSSDYPHWDFDSPVKALPAAMPAAMRGKIMGENAARLYARRLNRG</sequence>
<organism evidence="4 5">
    <name type="scientific">Trebonia kvetii</name>
    <dbReference type="NCBI Taxonomy" id="2480626"/>
    <lineage>
        <taxon>Bacteria</taxon>
        <taxon>Bacillati</taxon>
        <taxon>Actinomycetota</taxon>
        <taxon>Actinomycetes</taxon>
        <taxon>Streptosporangiales</taxon>
        <taxon>Treboniaceae</taxon>
        <taxon>Trebonia</taxon>
    </lineage>
</organism>
<dbReference type="PANTHER" id="PTHR21240:SF28">
    <property type="entry name" value="ISO-OROTATE DECARBOXYLASE (EUROFUNG)"/>
    <property type="match status" value="1"/>
</dbReference>
<dbReference type="GO" id="GO:0019748">
    <property type="term" value="P:secondary metabolic process"/>
    <property type="evidence" value="ECO:0007669"/>
    <property type="project" value="TreeGrafter"/>
</dbReference>
<dbReference type="AlphaFoldDB" id="A0A6P2C8V1"/>
<dbReference type="GO" id="GO:0016787">
    <property type="term" value="F:hydrolase activity"/>
    <property type="evidence" value="ECO:0007669"/>
    <property type="project" value="UniProtKB-KW"/>
</dbReference>
<accession>A0A6P2C8V1</accession>
<dbReference type="InterPro" id="IPR006680">
    <property type="entry name" value="Amidohydro-rel"/>
</dbReference>
<comment type="caution">
    <text evidence="4">The sequence shown here is derived from an EMBL/GenBank/DDBJ whole genome shotgun (WGS) entry which is preliminary data.</text>
</comment>
<gene>
    <name evidence="4" type="ORF">EAS64_05300</name>
</gene>
<name>A0A6P2C8V1_9ACTN</name>
<dbReference type="OrthoDB" id="2533941at2"/>
<dbReference type="InterPro" id="IPR032465">
    <property type="entry name" value="ACMSD"/>
</dbReference>
<dbReference type="Gene3D" id="3.20.20.140">
    <property type="entry name" value="Metal-dependent hydrolases"/>
    <property type="match status" value="1"/>
</dbReference>
<dbReference type="GO" id="GO:0005737">
    <property type="term" value="C:cytoplasm"/>
    <property type="evidence" value="ECO:0007669"/>
    <property type="project" value="TreeGrafter"/>
</dbReference>
<dbReference type="PANTHER" id="PTHR21240">
    <property type="entry name" value="2-AMINO-3-CARBOXYLMUCONATE-6-SEMIALDEHYDE DECARBOXYLASE"/>
    <property type="match status" value="1"/>
</dbReference>
<dbReference type="SUPFAM" id="SSF51556">
    <property type="entry name" value="Metallo-dependent hydrolases"/>
    <property type="match status" value="1"/>
</dbReference>
<feature type="domain" description="Amidohydrolase-related" evidence="3">
    <location>
        <begin position="65"/>
        <end position="367"/>
    </location>
</feature>
<dbReference type="Pfam" id="PF04909">
    <property type="entry name" value="Amidohydro_2"/>
    <property type="match status" value="1"/>
</dbReference>
<feature type="region of interest" description="Disordered" evidence="2">
    <location>
        <begin position="1"/>
        <end position="20"/>
    </location>
</feature>
<keyword evidence="1" id="KW-0456">Lyase</keyword>
<dbReference type="EMBL" id="RPFW01000001">
    <property type="protein sequence ID" value="TVZ06776.1"/>
    <property type="molecule type" value="Genomic_DNA"/>
</dbReference>
<dbReference type="RefSeq" id="WP_145851530.1">
    <property type="nucleotide sequence ID" value="NZ_RPFW01000001.1"/>
</dbReference>
<dbReference type="Proteomes" id="UP000460272">
    <property type="component" value="Unassembled WGS sequence"/>
</dbReference>
<reference evidence="4 5" key="1">
    <citation type="submission" date="2018-11" db="EMBL/GenBank/DDBJ databases">
        <title>Trebonia kvetii gen.nov., sp.nov., a novel acidophilic actinobacterium, and proposal of the new actinobacterial family Treboniaceae fam. nov.</title>
        <authorList>
            <person name="Rapoport D."/>
            <person name="Sagova-Mareckova M."/>
            <person name="Sedlacek I."/>
            <person name="Provaznik J."/>
            <person name="Kralova S."/>
            <person name="Pavlinic D."/>
            <person name="Benes V."/>
            <person name="Kopecky J."/>
        </authorList>
    </citation>
    <scope>NUCLEOTIDE SEQUENCE [LARGE SCALE GENOMIC DNA]</scope>
    <source>
        <strain evidence="4 5">15Tr583</strain>
    </source>
</reference>
<evidence type="ECO:0000259" key="3">
    <source>
        <dbReference type="Pfam" id="PF04909"/>
    </source>
</evidence>
<evidence type="ECO:0000256" key="2">
    <source>
        <dbReference type="SAM" id="MobiDB-lite"/>
    </source>
</evidence>